<evidence type="ECO:0000313" key="2">
    <source>
        <dbReference type="EMBL" id="KAF5376320.1"/>
    </source>
</evidence>
<dbReference type="OrthoDB" id="277832at2759"/>
<keyword evidence="3" id="KW-1185">Reference proteome</keyword>
<protein>
    <submittedName>
        <fullName evidence="2">Uncharacterized protein</fullName>
    </submittedName>
</protein>
<organism evidence="2 3">
    <name type="scientific">Tricholomella constricta</name>
    <dbReference type="NCBI Taxonomy" id="117010"/>
    <lineage>
        <taxon>Eukaryota</taxon>
        <taxon>Fungi</taxon>
        <taxon>Dikarya</taxon>
        <taxon>Basidiomycota</taxon>
        <taxon>Agaricomycotina</taxon>
        <taxon>Agaricomycetes</taxon>
        <taxon>Agaricomycetidae</taxon>
        <taxon>Agaricales</taxon>
        <taxon>Tricholomatineae</taxon>
        <taxon>Lyophyllaceae</taxon>
        <taxon>Tricholomella</taxon>
    </lineage>
</organism>
<feature type="region of interest" description="Disordered" evidence="1">
    <location>
        <begin position="178"/>
        <end position="240"/>
    </location>
</feature>
<feature type="compositionally biased region" description="Pro residues" evidence="1">
    <location>
        <begin position="184"/>
        <end position="206"/>
    </location>
</feature>
<name>A0A8H5H4K9_9AGAR</name>
<evidence type="ECO:0000313" key="3">
    <source>
        <dbReference type="Proteomes" id="UP000565441"/>
    </source>
</evidence>
<sequence length="240" mass="25810">MSIETLTIPQHTNPALSTCIAAFQSSLLAASPPIRGLDPSIIIKPVRFRLTLADKMASPTTRTVSTALALLRSLKPRLDAILNIETGEHAVHIGLRVILDALDIMRPVAGPSENVWANMLYVAPCEMGADDVKLRRIAGISTPPFSTHLNASQPAPTPAASPSALRYPLCTRLGNVTCHRSRPHPLPSRPRPPPRQPSPFLHPTPVPLTRVLDPALNPPECSSPSSSPPSPRPSDLQAYM</sequence>
<accession>A0A8H5H4K9</accession>
<dbReference type="Proteomes" id="UP000565441">
    <property type="component" value="Unassembled WGS sequence"/>
</dbReference>
<gene>
    <name evidence="2" type="ORF">D9615_008463</name>
</gene>
<dbReference type="Gene3D" id="3.90.1140.10">
    <property type="entry name" value="Cyclic phosphodiesterase"/>
    <property type="match status" value="1"/>
</dbReference>
<reference evidence="2 3" key="1">
    <citation type="journal article" date="2020" name="ISME J.">
        <title>Uncovering the hidden diversity of litter-decomposition mechanisms in mushroom-forming fungi.</title>
        <authorList>
            <person name="Floudas D."/>
            <person name="Bentzer J."/>
            <person name="Ahren D."/>
            <person name="Johansson T."/>
            <person name="Persson P."/>
            <person name="Tunlid A."/>
        </authorList>
    </citation>
    <scope>NUCLEOTIDE SEQUENCE [LARGE SCALE GENOMIC DNA]</scope>
    <source>
        <strain evidence="2 3">CBS 661.87</strain>
    </source>
</reference>
<dbReference type="EMBL" id="JAACJP010000029">
    <property type="protein sequence ID" value="KAF5376320.1"/>
    <property type="molecule type" value="Genomic_DNA"/>
</dbReference>
<proteinExistence type="predicted"/>
<comment type="caution">
    <text evidence="2">The sequence shown here is derived from an EMBL/GenBank/DDBJ whole genome shotgun (WGS) entry which is preliminary data.</text>
</comment>
<evidence type="ECO:0000256" key="1">
    <source>
        <dbReference type="SAM" id="MobiDB-lite"/>
    </source>
</evidence>
<dbReference type="AlphaFoldDB" id="A0A8H5H4K9"/>